<name>A0A558DLZ1_9GAMM</name>
<evidence type="ECO:0000259" key="2">
    <source>
        <dbReference type="Pfam" id="PF01321"/>
    </source>
</evidence>
<dbReference type="InterPro" id="IPR029149">
    <property type="entry name" value="Creatin/AminoP/Spt16_N"/>
</dbReference>
<dbReference type="Proteomes" id="UP000316649">
    <property type="component" value="Unassembled WGS sequence"/>
</dbReference>
<dbReference type="Gene3D" id="3.90.230.10">
    <property type="entry name" value="Creatinase/methionine aminopeptidase superfamily"/>
    <property type="match status" value="1"/>
</dbReference>
<keyword evidence="4" id="KW-1185">Reference proteome</keyword>
<feature type="domain" description="Creatinase N-terminal" evidence="2">
    <location>
        <begin position="20"/>
        <end position="144"/>
    </location>
</feature>
<reference evidence="3 4" key="1">
    <citation type="submission" date="2019-07" db="EMBL/GenBank/DDBJ databases">
        <title>The pathways for chlorine oxyanion respiration interact through the shared metabolite chlorate.</title>
        <authorList>
            <person name="Barnum T.P."/>
            <person name="Cheng Y."/>
            <person name="Hill K.A."/>
            <person name="Lucas L.N."/>
            <person name="Carlson H.K."/>
            <person name="Coates J.D."/>
        </authorList>
    </citation>
    <scope>NUCLEOTIDE SEQUENCE [LARGE SCALE GENOMIC DNA]</scope>
    <source>
        <strain evidence="3 4">BK-1</strain>
    </source>
</reference>
<dbReference type="EMBL" id="VMNH01000002">
    <property type="protein sequence ID" value="TVO78670.1"/>
    <property type="molecule type" value="Genomic_DNA"/>
</dbReference>
<gene>
    <name evidence="3" type="ORF">FHP88_00465</name>
</gene>
<proteinExistence type="predicted"/>
<dbReference type="AlphaFoldDB" id="A0A558DLZ1"/>
<keyword evidence="3" id="KW-0031">Aminopeptidase</keyword>
<dbReference type="PANTHER" id="PTHR46112:SF2">
    <property type="entry name" value="XAA-PRO AMINOPEPTIDASE P-RELATED"/>
    <property type="match status" value="1"/>
</dbReference>
<dbReference type="Gene3D" id="3.40.350.10">
    <property type="entry name" value="Creatinase/prolidase N-terminal domain"/>
    <property type="match status" value="1"/>
</dbReference>
<dbReference type="Pfam" id="PF00557">
    <property type="entry name" value="Peptidase_M24"/>
    <property type="match status" value="1"/>
</dbReference>
<feature type="domain" description="Peptidase M24" evidence="1">
    <location>
        <begin position="151"/>
        <end position="386"/>
    </location>
</feature>
<keyword evidence="3" id="KW-0645">Protease</keyword>
<accession>A0A558DLZ1</accession>
<evidence type="ECO:0000313" key="3">
    <source>
        <dbReference type="EMBL" id="TVO78670.1"/>
    </source>
</evidence>
<dbReference type="SUPFAM" id="SSF55920">
    <property type="entry name" value="Creatinase/aminopeptidase"/>
    <property type="match status" value="1"/>
</dbReference>
<dbReference type="InterPro" id="IPR000587">
    <property type="entry name" value="Creatinase_N"/>
</dbReference>
<dbReference type="CDD" id="cd01066">
    <property type="entry name" value="APP_MetAP"/>
    <property type="match status" value="1"/>
</dbReference>
<dbReference type="InterPro" id="IPR050659">
    <property type="entry name" value="Peptidase_M24B"/>
</dbReference>
<evidence type="ECO:0000259" key="1">
    <source>
        <dbReference type="Pfam" id="PF00557"/>
    </source>
</evidence>
<protein>
    <submittedName>
        <fullName evidence="3">Aminopeptidase P family protein</fullName>
    </submittedName>
</protein>
<organism evidence="3 4">
    <name type="scientific">Sedimenticola selenatireducens</name>
    <dbReference type="NCBI Taxonomy" id="191960"/>
    <lineage>
        <taxon>Bacteria</taxon>
        <taxon>Pseudomonadati</taxon>
        <taxon>Pseudomonadota</taxon>
        <taxon>Gammaproteobacteria</taxon>
        <taxon>Chromatiales</taxon>
        <taxon>Sedimenticolaceae</taxon>
        <taxon>Sedimenticola</taxon>
    </lineage>
</organism>
<dbReference type="Pfam" id="PF01321">
    <property type="entry name" value="Creatinase_N"/>
    <property type="match status" value="1"/>
</dbReference>
<evidence type="ECO:0000313" key="4">
    <source>
        <dbReference type="Proteomes" id="UP000316649"/>
    </source>
</evidence>
<keyword evidence="3" id="KW-0378">Hydrolase</keyword>
<dbReference type="OrthoDB" id="9761809at2"/>
<dbReference type="InterPro" id="IPR036005">
    <property type="entry name" value="Creatinase/aminopeptidase-like"/>
</dbReference>
<sequence length="408" mass="45472">MQGGGTTDLRDTDMSRHLKRIKQFQRAMVEQGMGAALLFYSRDIFYYAGIAQPAFLAIFPDDYRLFVRSGYPYAIQTAGIEASHITEERRLDFIYQEYFSYLWNKTLGIELDLLPAKQYLEYHALFQGFEIVDASPLILAQRAVKSDYEVEQIRRACRIVQAGQKTVQENLRPGISELELSAMIENSHRLAGHEGGIFLRHPDLPLGMGPISSGSNLRDFTGIVYSISGIGLSPALPIGPSNRIIDEGDQVVVDIPSMVNGYHADQSRTYIAGKARPRVRGMYADLREISDYVIDSIRPGMGCDQVYDLAMEKAAEMRVQDQFLRFTGDSRCRLIGHGVGIEVNEPPVLIANNRAIIPDNCVLAIEMHMLDKQAGVVKIEDTVLISSAGNEILTKASRNLIETAVASY</sequence>
<dbReference type="PANTHER" id="PTHR46112">
    <property type="entry name" value="AMINOPEPTIDASE"/>
    <property type="match status" value="1"/>
</dbReference>
<dbReference type="InterPro" id="IPR000994">
    <property type="entry name" value="Pept_M24"/>
</dbReference>
<dbReference type="GO" id="GO:0004177">
    <property type="term" value="F:aminopeptidase activity"/>
    <property type="evidence" value="ECO:0007669"/>
    <property type="project" value="UniProtKB-KW"/>
</dbReference>
<comment type="caution">
    <text evidence="3">The sequence shown here is derived from an EMBL/GenBank/DDBJ whole genome shotgun (WGS) entry which is preliminary data.</text>
</comment>